<name>A0A0M6WU16_9FIRM</name>
<organism evidence="1 2">
    <name type="scientific">Roseburia faecis</name>
    <dbReference type="NCBI Taxonomy" id="301302"/>
    <lineage>
        <taxon>Bacteria</taxon>
        <taxon>Bacillati</taxon>
        <taxon>Bacillota</taxon>
        <taxon>Clostridia</taxon>
        <taxon>Lachnospirales</taxon>
        <taxon>Lachnospiraceae</taxon>
        <taxon>Roseburia</taxon>
    </lineage>
</organism>
<accession>A0A0M6WU16</accession>
<reference evidence="2" key="1">
    <citation type="submission" date="2015-05" db="EMBL/GenBank/DDBJ databases">
        <authorList>
            <consortium name="Pathogen Informatics"/>
        </authorList>
    </citation>
    <scope>NUCLEOTIDE SEQUENCE [LARGE SCALE GENOMIC DNA]</scope>
    <source>
        <strain evidence="2">M72</strain>
    </source>
</reference>
<gene>
    <name evidence="1" type="ORF">M72_08831</name>
</gene>
<dbReference type="GO" id="GO:0051539">
    <property type="term" value="F:4 iron, 4 sulfur cluster binding"/>
    <property type="evidence" value="ECO:0007669"/>
    <property type="project" value="TreeGrafter"/>
</dbReference>
<dbReference type="GO" id="GO:1904047">
    <property type="term" value="F:S-adenosyl-L-methionine binding"/>
    <property type="evidence" value="ECO:0007669"/>
    <property type="project" value="TreeGrafter"/>
</dbReference>
<dbReference type="InterPro" id="IPR049539">
    <property type="entry name" value="SPL"/>
</dbReference>
<dbReference type="SUPFAM" id="SSF102114">
    <property type="entry name" value="Radical SAM enzymes"/>
    <property type="match status" value="1"/>
</dbReference>
<dbReference type="GO" id="GO:0003913">
    <property type="term" value="F:DNA photolyase activity"/>
    <property type="evidence" value="ECO:0007669"/>
    <property type="project" value="TreeGrafter"/>
</dbReference>
<dbReference type="Gene3D" id="3.40.50.12110">
    <property type="match status" value="1"/>
</dbReference>
<evidence type="ECO:0000313" key="1">
    <source>
        <dbReference type="EMBL" id="CRL40257.1"/>
    </source>
</evidence>
<keyword evidence="2" id="KW-1185">Reference proteome</keyword>
<dbReference type="InterPro" id="IPR058240">
    <property type="entry name" value="rSAM_sf"/>
</dbReference>
<dbReference type="Pfam" id="PF20903">
    <property type="entry name" value="SPL"/>
    <property type="match status" value="1"/>
</dbReference>
<dbReference type="STRING" id="301302.ERS852420_02198"/>
<dbReference type="AlphaFoldDB" id="A0A0M6WU16"/>
<sequence>MKNLEHVCYNTRFSHIYVERRIRNHPRTEQILLRFPQAQIVEIEHYKDVFNRHGQDCVRQHQAQALILAEKTDHFFYEGAPVCQDFGNTNFYYCSTMMNCIYDCSYCYLKGMYPSGHMVLFVNIEDYLEELDHILKTQNMYVCISYDADLLAMEAVTGYVRLWSAYAAKHENLKLEIRTKCAGHAMWDLPCLSNVIYAFTLSPQKMIDAFEKETPSAFARIVCAAEGLKKGFPVRLCFDPMLYLPSWKTDYLQLLSQIDRIFGDRMLHDVWEKLVDVSVGTFRISQEYMKKLRRVEPFAPAVQYPYVNCNGVYQYPPELLKKMESFMITELTQRMDKENIYHE</sequence>
<proteinExistence type="predicted"/>
<dbReference type="Proteomes" id="UP000049979">
    <property type="component" value="Unassembled WGS sequence"/>
</dbReference>
<dbReference type="EMBL" id="CVRR01000033">
    <property type="protein sequence ID" value="CRL40257.1"/>
    <property type="molecule type" value="Genomic_DNA"/>
</dbReference>
<dbReference type="PANTHER" id="PTHR37822:SF2">
    <property type="entry name" value="SPORE PHOTOPRODUCT LYASE"/>
    <property type="match status" value="1"/>
</dbReference>
<dbReference type="RefSeq" id="WP_055068199.1">
    <property type="nucleotide sequence ID" value="NZ_CP173697.1"/>
</dbReference>
<evidence type="ECO:0000313" key="2">
    <source>
        <dbReference type="Proteomes" id="UP000049979"/>
    </source>
</evidence>
<dbReference type="GO" id="GO:0042601">
    <property type="term" value="C:endospore-forming forespore"/>
    <property type="evidence" value="ECO:0007669"/>
    <property type="project" value="TreeGrafter"/>
</dbReference>
<dbReference type="Gene3D" id="3.80.30.30">
    <property type="match status" value="1"/>
</dbReference>
<dbReference type="PANTHER" id="PTHR37822">
    <property type="entry name" value="SPORE PHOTOPRODUCT LYASE-RELATED"/>
    <property type="match status" value="1"/>
</dbReference>
<protein>
    <submittedName>
        <fullName evidence="1">Spore photoproduct</fullName>
    </submittedName>
</protein>